<dbReference type="RefSeq" id="WP_209869619.1">
    <property type="nucleotide sequence ID" value="NZ_JAGGLV010000002.1"/>
</dbReference>
<sequence>MRNPFDLSGKVTVVTGAAGGIGGELAQALARQGADVAMLDVRVDELEPARQQIEAQGCRALPLQCDVTRGTEIEAAVASILEHFGRIDILVNNAGVASTGSVEELAEAEWDRVMDTNVKSIYLMSKAVIPAMKERKAGRIINLASICGVKGSKLAALHAYNASKGAVVNLTRGMGATLAPYGITVNAIGPSLFPSRMTRALYQDQFLEQYNTLCPMGRPGNPDELNGAVLYFASDASSYTTGQTLYVDGGWTAV</sequence>
<dbReference type="InterPro" id="IPR036291">
    <property type="entry name" value="NAD(P)-bd_dom_sf"/>
</dbReference>
<comment type="similarity">
    <text evidence="1">Belongs to the short-chain dehydrogenases/reductases (SDR) family.</text>
</comment>
<dbReference type="EMBL" id="JAGGLV010000002">
    <property type="protein sequence ID" value="MBP2110645.1"/>
    <property type="molecule type" value="Genomic_DNA"/>
</dbReference>
<dbReference type="GO" id="GO:0008874">
    <property type="term" value="F:gluconate 5-dehydrogenase activity"/>
    <property type="evidence" value="ECO:0007669"/>
    <property type="project" value="UniProtKB-EC"/>
</dbReference>
<dbReference type="NCBIfam" id="NF005559">
    <property type="entry name" value="PRK07231.1"/>
    <property type="match status" value="1"/>
</dbReference>
<dbReference type="PRINTS" id="PR00081">
    <property type="entry name" value="GDHRDH"/>
</dbReference>
<evidence type="ECO:0000259" key="3">
    <source>
        <dbReference type="SMART" id="SM00822"/>
    </source>
</evidence>
<dbReference type="InterPro" id="IPR057326">
    <property type="entry name" value="KR_dom"/>
</dbReference>
<feature type="domain" description="Ketoreductase" evidence="3">
    <location>
        <begin position="10"/>
        <end position="191"/>
    </location>
</feature>
<keyword evidence="5" id="KW-1185">Reference proteome</keyword>
<proteinExistence type="inferred from homology"/>
<accession>A0ABS4NKQ5</accession>
<evidence type="ECO:0000313" key="4">
    <source>
        <dbReference type="EMBL" id="MBP2110645.1"/>
    </source>
</evidence>
<reference evidence="4 5" key="1">
    <citation type="submission" date="2021-03" db="EMBL/GenBank/DDBJ databases">
        <title>Genomic Encyclopedia of Type Strains, Phase IV (KMG-IV): sequencing the most valuable type-strain genomes for metagenomic binning, comparative biology and taxonomic classification.</title>
        <authorList>
            <person name="Goeker M."/>
        </authorList>
    </citation>
    <scope>NUCLEOTIDE SEQUENCE [LARGE SCALE GENOMIC DNA]</scope>
    <source>
        <strain evidence="4 5">DSM 101953</strain>
    </source>
</reference>
<dbReference type="PANTHER" id="PTHR42760">
    <property type="entry name" value="SHORT-CHAIN DEHYDROGENASES/REDUCTASES FAMILY MEMBER"/>
    <property type="match status" value="1"/>
</dbReference>
<dbReference type="PRINTS" id="PR00080">
    <property type="entry name" value="SDRFAMILY"/>
</dbReference>
<dbReference type="SMART" id="SM00822">
    <property type="entry name" value="PKS_KR"/>
    <property type="match status" value="1"/>
</dbReference>
<protein>
    <submittedName>
        <fullName evidence="4">Gluconate 5-dehydrogenase</fullName>
        <ecNumber evidence="4">1.1.1.69</ecNumber>
    </submittedName>
</protein>
<evidence type="ECO:0000256" key="2">
    <source>
        <dbReference type="ARBA" id="ARBA00023002"/>
    </source>
</evidence>
<dbReference type="PANTHER" id="PTHR42760:SF133">
    <property type="entry name" value="3-OXOACYL-[ACYL-CARRIER-PROTEIN] REDUCTASE"/>
    <property type="match status" value="1"/>
</dbReference>
<dbReference type="Gene3D" id="3.40.50.720">
    <property type="entry name" value="NAD(P)-binding Rossmann-like Domain"/>
    <property type="match status" value="1"/>
</dbReference>
<comment type="caution">
    <text evidence="4">The sequence shown here is derived from an EMBL/GenBank/DDBJ whole genome shotgun (WGS) entry which is preliminary data.</text>
</comment>
<dbReference type="EC" id="1.1.1.69" evidence="4"/>
<dbReference type="Proteomes" id="UP000773462">
    <property type="component" value="Unassembled WGS sequence"/>
</dbReference>
<evidence type="ECO:0000256" key="1">
    <source>
        <dbReference type="ARBA" id="ARBA00006484"/>
    </source>
</evidence>
<dbReference type="InterPro" id="IPR002347">
    <property type="entry name" value="SDR_fam"/>
</dbReference>
<dbReference type="SUPFAM" id="SSF51735">
    <property type="entry name" value="NAD(P)-binding Rossmann-fold domains"/>
    <property type="match status" value="1"/>
</dbReference>
<organism evidence="4 5">
    <name type="scientific">Paenibacillus silagei</name>
    <dbReference type="NCBI Taxonomy" id="1670801"/>
    <lineage>
        <taxon>Bacteria</taxon>
        <taxon>Bacillati</taxon>
        <taxon>Bacillota</taxon>
        <taxon>Bacilli</taxon>
        <taxon>Bacillales</taxon>
        <taxon>Paenibacillaceae</taxon>
        <taxon>Paenibacillus</taxon>
    </lineage>
</organism>
<gene>
    <name evidence="4" type="ORF">J2Z70_000785</name>
</gene>
<name>A0ABS4NKQ5_9BACL</name>
<evidence type="ECO:0000313" key="5">
    <source>
        <dbReference type="Proteomes" id="UP000773462"/>
    </source>
</evidence>
<dbReference type="Pfam" id="PF13561">
    <property type="entry name" value="adh_short_C2"/>
    <property type="match status" value="1"/>
</dbReference>
<keyword evidence="2 4" id="KW-0560">Oxidoreductase</keyword>